<reference evidence="2" key="1">
    <citation type="submission" date="2020-05" db="EMBL/GenBank/DDBJ databases">
        <title>Phylogenomic resolution of chytrid fungi.</title>
        <authorList>
            <person name="Stajich J.E."/>
            <person name="Amses K."/>
            <person name="Simmons R."/>
            <person name="Seto K."/>
            <person name="Myers J."/>
            <person name="Bonds A."/>
            <person name="Quandt C.A."/>
            <person name="Barry K."/>
            <person name="Liu P."/>
            <person name="Grigoriev I."/>
            <person name="Longcore J.E."/>
            <person name="James T.Y."/>
        </authorList>
    </citation>
    <scope>NUCLEOTIDE SEQUENCE</scope>
    <source>
        <strain evidence="2">JEL0513</strain>
    </source>
</reference>
<feature type="chain" id="PRO_5042139704" evidence="1">
    <location>
        <begin position="18"/>
        <end position="164"/>
    </location>
</feature>
<dbReference type="InterPro" id="IPR028082">
    <property type="entry name" value="Peripla_BP_I"/>
</dbReference>
<evidence type="ECO:0000313" key="2">
    <source>
        <dbReference type="EMBL" id="KAJ3094010.1"/>
    </source>
</evidence>
<keyword evidence="3" id="KW-1185">Reference proteome</keyword>
<feature type="signal peptide" evidence="1">
    <location>
        <begin position="1"/>
        <end position="17"/>
    </location>
</feature>
<keyword evidence="1" id="KW-0732">Signal</keyword>
<comment type="caution">
    <text evidence="2">The sequence shown here is derived from an EMBL/GenBank/DDBJ whole genome shotgun (WGS) entry which is preliminary data.</text>
</comment>
<sequence length="164" mass="18686">MFFHSWLFITVFARALAVKSKILDSKRQSSITFAIIGPYSLIPGLKYNGSLVTDSIDNFNISYYQDLASVDFDGWFFWNQLGAQLAIEKINANPNIFPNTSITIKKFNDMQFGGTYSQYYGGYSSEVAYDIATVHTDEYVLYGVYCLVLQDTVLWHDTVFDDIV</sequence>
<accession>A0AAD5SQN2</accession>
<dbReference type="AlphaFoldDB" id="A0AAD5SQN2"/>
<dbReference type="SUPFAM" id="SSF53822">
    <property type="entry name" value="Periplasmic binding protein-like I"/>
    <property type="match status" value="1"/>
</dbReference>
<protein>
    <submittedName>
        <fullName evidence="2">Uncharacterized protein</fullName>
    </submittedName>
</protein>
<evidence type="ECO:0000256" key="1">
    <source>
        <dbReference type="SAM" id="SignalP"/>
    </source>
</evidence>
<name>A0AAD5SQN2_9FUNG</name>
<evidence type="ECO:0000313" key="3">
    <source>
        <dbReference type="Proteomes" id="UP001211907"/>
    </source>
</evidence>
<organism evidence="2 3">
    <name type="scientific">Physocladia obscura</name>
    <dbReference type="NCBI Taxonomy" id="109957"/>
    <lineage>
        <taxon>Eukaryota</taxon>
        <taxon>Fungi</taxon>
        <taxon>Fungi incertae sedis</taxon>
        <taxon>Chytridiomycota</taxon>
        <taxon>Chytridiomycota incertae sedis</taxon>
        <taxon>Chytridiomycetes</taxon>
        <taxon>Chytridiales</taxon>
        <taxon>Chytriomycetaceae</taxon>
        <taxon>Physocladia</taxon>
    </lineage>
</organism>
<dbReference type="EMBL" id="JADGJH010002931">
    <property type="protein sequence ID" value="KAJ3094010.1"/>
    <property type="molecule type" value="Genomic_DNA"/>
</dbReference>
<proteinExistence type="predicted"/>
<gene>
    <name evidence="2" type="ORF">HK100_006317</name>
</gene>
<dbReference type="Proteomes" id="UP001211907">
    <property type="component" value="Unassembled WGS sequence"/>
</dbReference>